<dbReference type="EMBL" id="KK113074">
    <property type="protein sequence ID" value="KFM59283.1"/>
    <property type="molecule type" value="Genomic_DNA"/>
</dbReference>
<accession>A0A087T2E4</accession>
<sequence>SFSCSIGVASVLVLEVRIFKKSLMRSF</sequence>
<feature type="non-terminal residue" evidence="1">
    <location>
        <position position="27"/>
    </location>
</feature>
<proteinExistence type="predicted"/>
<protein>
    <submittedName>
        <fullName evidence="1">Uncharacterized protein</fullName>
    </submittedName>
</protein>
<keyword evidence="2" id="KW-1185">Reference proteome</keyword>
<evidence type="ECO:0000313" key="1">
    <source>
        <dbReference type="EMBL" id="KFM59283.1"/>
    </source>
</evidence>
<dbReference type="Proteomes" id="UP000054359">
    <property type="component" value="Unassembled WGS sequence"/>
</dbReference>
<reference evidence="1 2" key="1">
    <citation type="submission" date="2013-11" db="EMBL/GenBank/DDBJ databases">
        <title>Genome sequencing of Stegodyphus mimosarum.</title>
        <authorList>
            <person name="Bechsgaard J."/>
        </authorList>
    </citation>
    <scope>NUCLEOTIDE SEQUENCE [LARGE SCALE GENOMIC DNA]</scope>
</reference>
<dbReference type="AlphaFoldDB" id="A0A087T2E4"/>
<gene>
    <name evidence="1" type="ORF">X975_14447</name>
</gene>
<organism evidence="1 2">
    <name type="scientific">Stegodyphus mimosarum</name>
    <name type="common">African social velvet spider</name>
    <dbReference type="NCBI Taxonomy" id="407821"/>
    <lineage>
        <taxon>Eukaryota</taxon>
        <taxon>Metazoa</taxon>
        <taxon>Ecdysozoa</taxon>
        <taxon>Arthropoda</taxon>
        <taxon>Chelicerata</taxon>
        <taxon>Arachnida</taxon>
        <taxon>Araneae</taxon>
        <taxon>Araneomorphae</taxon>
        <taxon>Entelegynae</taxon>
        <taxon>Eresoidea</taxon>
        <taxon>Eresidae</taxon>
        <taxon>Stegodyphus</taxon>
    </lineage>
</organism>
<feature type="non-terminal residue" evidence="1">
    <location>
        <position position="1"/>
    </location>
</feature>
<evidence type="ECO:0000313" key="2">
    <source>
        <dbReference type="Proteomes" id="UP000054359"/>
    </source>
</evidence>
<name>A0A087T2E4_STEMI</name>